<protein>
    <submittedName>
        <fullName evidence="1">Uncharacterized protein</fullName>
    </submittedName>
</protein>
<comment type="caution">
    <text evidence="1">The sequence shown here is derived from an EMBL/GenBank/DDBJ whole genome shotgun (WGS) entry which is preliminary data.</text>
</comment>
<organism evidence="1 2">
    <name type="scientific">Dermacentor silvarum</name>
    <name type="common">Tick</name>
    <dbReference type="NCBI Taxonomy" id="543639"/>
    <lineage>
        <taxon>Eukaryota</taxon>
        <taxon>Metazoa</taxon>
        <taxon>Ecdysozoa</taxon>
        <taxon>Arthropoda</taxon>
        <taxon>Chelicerata</taxon>
        <taxon>Arachnida</taxon>
        <taxon>Acari</taxon>
        <taxon>Parasitiformes</taxon>
        <taxon>Ixodida</taxon>
        <taxon>Ixodoidea</taxon>
        <taxon>Ixodidae</taxon>
        <taxon>Rhipicephalinae</taxon>
        <taxon>Dermacentor</taxon>
    </lineage>
</organism>
<keyword evidence="2" id="KW-1185">Reference proteome</keyword>
<dbReference type="EMBL" id="CM023470">
    <property type="protein sequence ID" value="KAH7978373.1"/>
    <property type="molecule type" value="Genomic_DNA"/>
</dbReference>
<reference evidence="1" key="1">
    <citation type="submission" date="2020-05" db="EMBL/GenBank/DDBJ databases">
        <title>Large-scale comparative analyses of tick genomes elucidate their genetic diversity and vector capacities.</title>
        <authorList>
            <person name="Jia N."/>
            <person name="Wang J."/>
            <person name="Shi W."/>
            <person name="Du L."/>
            <person name="Sun Y."/>
            <person name="Zhan W."/>
            <person name="Jiang J."/>
            <person name="Wang Q."/>
            <person name="Zhang B."/>
            <person name="Ji P."/>
            <person name="Sakyi L.B."/>
            <person name="Cui X."/>
            <person name="Yuan T."/>
            <person name="Jiang B."/>
            <person name="Yang W."/>
            <person name="Lam T.T.-Y."/>
            <person name="Chang Q."/>
            <person name="Ding S."/>
            <person name="Wang X."/>
            <person name="Zhu J."/>
            <person name="Ruan X."/>
            <person name="Zhao L."/>
            <person name="Wei J."/>
            <person name="Que T."/>
            <person name="Du C."/>
            <person name="Cheng J."/>
            <person name="Dai P."/>
            <person name="Han X."/>
            <person name="Huang E."/>
            <person name="Gao Y."/>
            <person name="Liu J."/>
            <person name="Shao H."/>
            <person name="Ye R."/>
            <person name="Li L."/>
            <person name="Wei W."/>
            <person name="Wang X."/>
            <person name="Wang C."/>
            <person name="Yang T."/>
            <person name="Huo Q."/>
            <person name="Li W."/>
            <person name="Guo W."/>
            <person name="Chen H."/>
            <person name="Zhou L."/>
            <person name="Ni X."/>
            <person name="Tian J."/>
            <person name="Zhou Y."/>
            <person name="Sheng Y."/>
            <person name="Liu T."/>
            <person name="Pan Y."/>
            <person name="Xia L."/>
            <person name="Li J."/>
            <person name="Zhao F."/>
            <person name="Cao W."/>
        </authorList>
    </citation>
    <scope>NUCLEOTIDE SEQUENCE</scope>
    <source>
        <strain evidence="1">Dsil-2018</strain>
    </source>
</reference>
<evidence type="ECO:0000313" key="1">
    <source>
        <dbReference type="EMBL" id="KAH7978373.1"/>
    </source>
</evidence>
<accession>A0ACB8DVR9</accession>
<name>A0ACB8DVR9_DERSI</name>
<sequence length="152" mass="16455">MKTFGPGFSITGQHHSKAEKPHASFSRAGGSDKGYLTSQTIGHQRSKSTRKPTLRGAHQELGERDTIRLLDKNGWNTKAVVEKAVAPRSYMVRTEDGGLVTLQESQGNWSPTCEDPIPAVHKPQGYCAAGQQSPLANTNVELGDTGRRRSTG</sequence>
<gene>
    <name evidence="1" type="ORF">HPB49_005370</name>
</gene>
<dbReference type="Proteomes" id="UP000821865">
    <property type="component" value="Chromosome 1"/>
</dbReference>
<proteinExistence type="predicted"/>
<evidence type="ECO:0000313" key="2">
    <source>
        <dbReference type="Proteomes" id="UP000821865"/>
    </source>
</evidence>